<evidence type="ECO:0000256" key="3">
    <source>
        <dbReference type="ARBA" id="ARBA00022679"/>
    </source>
</evidence>
<evidence type="ECO:0000313" key="11">
    <source>
        <dbReference type="EMBL" id="THH26922.1"/>
    </source>
</evidence>
<evidence type="ECO:0000256" key="7">
    <source>
        <dbReference type="ARBA" id="ARBA00047899"/>
    </source>
</evidence>
<reference evidence="11 12" key="1">
    <citation type="submission" date="2019-02" db="EMBL/GenBank/DDBJ databases">
        <title>Genome sequencing of the rare red list fungi Antrodiella citrinella (Flaviporus citrinellus).</title>
        <authorList>
            <person name="Buettner E."/>
            <person name="Kellner H."/>
        </authorList>
    </citation>
    <scope>NUCLEOTIDE SEQUENCE [LARGE SCALE GENOMIC DNA]</scope>
    <source>
        <strain evidence="11 12">DSM 108506</strain>
    </source>
</reference>
<keyword evidence="2" id="KW-0723">Serine/threonine-protein kinase</keyword>
<evidence type="ECO:0000313" key="12">
    <source>
        <dbReference type="Proteomes" id="UP000308730"/>
    </source>
</evidence>
<keyword evidence="3" id="KW-0808">Transferase</keyword>
<dbReference type="InterPro" id="IPR000719">
    <property type="entry name" value="Prot_kinase_dom"/>
</dbReference>
<comment type="similarity">
    <text evidence="1">Belongs to the protein kinase superfamily. STE Ser/Thr protein kinase family. STE20 subfamily.</text>
</comment>
<dbReference type="GO" id="GO:0004674">
    <property type="term" value="F:protein serine/threonine kinase activity"/>
    <property type="evidence" value="ECO:0007669"/>
    <property type="project" value="UniProtKB-KW"/>
</dbReference>
<evidence type="ECO:0000256" key="1">
    <source>
        <dbReference type="ARBA" id="ARBA00008874"/>
    </source>
</evidence>
<feature type="domain" description="Protein kinase" evidence="10">
    <location>
        <begin position="266"/>
        <end position="524"/>
    </location>
</feature>
<proteinExistence type="inferred from homology"/>
<comment type="catalytic activity">
    <reaction evidence="8">
        <text>L-seryl-[protein] + ATP = O-phospho-L-seryl-[protein] + ADP + H(+)</text>
        <dbReference type="Rhea" id="RHEA:17989"/>
        <dbReference type="Rhea" id="RHEA-COMP:9863"/>
        <dbReference type="Rhea" id="RHEA-COMP:11604"/>
        <dbReference type="ChEBI" id="CHEBI:15378"/>
        <dbReference type="ChEBI" id="CHEBI:29999"/>
        <dbReference type="ChEBI" id="CHEBI:30616"/>
        <dbReference type="ChEBI" id="CHEBI:83421"/>
        <dbReference type="ChEBI" id="CHEBI:456216"/>
        <dbReference type="EC" id="2.7.11.1"/>
    </reaction>
</comment>
<dbReference type="OrthoDB" id="248923at2759"/>
<dbReference type="InterPro" id="IPR011009">
    <property type="entry name" value="Kinase-like_dom_sf"/>
</dbReference>
<gene>
    <name evidence="11" type="ORF">EUX98_g7262</name>
</gene>
<evidence type="ECO:0000259" key="10">
    <source>
        <dbReference type="PROSITE" id="PS50011"/>
    </source>
</evidence>
<dbReference type="GO" id="GO:0005737">
    <property type="term" value="C:cytoplasm"/>
    <property type="evidence" value="ECO:0007669"/>
    <property type="project" value="TreeGrafter"/>
</dbReference>
<dbReference type="SUPFAM" id="SSF56112">
    <property type="entry name" value="Protein kinase-like (PK-like)"/>
    <property type="match status" value="1"/>
</dbReference>
<name>A0A4S4MLX3_9APHY</name>
<dbReference type="AlphaFoldDB" id="A0A4S4MLX3"/>
<evidence type="ECO:0000256" key="2">
    <source>
        <dbReference type="ARBA" id="ARBA00022527"/>
    </source>
</evidence>
<evidence type="ECO:0000256" key="5">
    <source>
        <dbReference type="ARBA" id="ARBA00022777"/>
    </source>
</evidence>
<dbReference type="EMBL" id="SGPM01000296">
    <property type="protein sequence ID" value="THH26922.1"/>
    <property type="molecule type" value="Genomic_DNA"/>
</dbReference>
<dbReference type="GO" id="GO:0004713">
    <property type="term" value="F:protein tyrosine kinase activity"/>
    <property type="evidence" value="ECO:0007669"/>
    <property type="project" value="InterPro"/>
</dbReference>
<keyword evidence="6" id="KW-0067">ATP-binding</keyword>
<comment type="catalytic activity">
    <reaction evidence="7">
        <text>L-threonyl-[protein] + ATP = O-phospho-L-threonyl-[protein] + ADP + H(+)</text>
        <dbReference type="Rhea" id="RHEA:46608"/>
        <dbReference type="Rhea" id="RHEA-COMP:11060"/>
        <dbReference type="Rhea" id="RHEA-COMP:11605"/>
        <dbReference type="ChEBI" id="CHEBI:15378"/>
        <dbReference type="ChEBI" id="CHEBI:30013"/>
        <dbReference type="ChEBI" id="CHEBI:30616"/>
        <dbReference type="ChEBI" id="CHEBI:61977"/>
        <dbReference type="ChEBI" id="CHEBI:456216"/>
        <dbReference type="EC" id="2.7.11.1"/>
    </reaction>
</comment>
<organism evidence="11 12">
    <name type="scientific">Antrodiella citrinella</name>
    <dbReference type="NCBI Taxonomy" id="2447956"/>
    <lineage>
        <taxon>Eukaryota</taxon>
        <taxon>Fungi</taxon>
        <taxon>Dikarya</taxon>
        <taxon>Basidiomycota</taxon>
        <taxon>Agaricomycotina</taxon>
        <taxon>Agaricomycetes</taxon>
        <taxon>Polyporales</taxon>
        <taxon>Steccherinaceae</taxon>
        <taxon>Antrodiella</taxon>
    </lineage>
</organism>
<evidence type="ECO:0000256" key="4">
    <source>
        <dbReference type="ARBA" id="ARBA00022741"/>
    </source>
</evidence>
<feature type="region of interest" description="Disordered" evidence="9">
    <location>
        <begin position="1"/>
        <end position="27"/>
    </location>
</feature>
<dbReference type="GO" id="GO:0005524">
    <property type="term" value="F:ATP binding"/>
    <property type="evidence" value="ECO:0007669"/>
    <property type="project" value="UniProtKB-KW"/>
</dbReference>
<evidence type="ECO:0000256" key="9">
    <source>
        <dbReference type="SAM" id="MobiDB-lite"/>
    </source>
</evidence>
<dbReference type="InterPro" id="IPR020635">
    <property type="entry name" value="Tyr_kinase_cat_dom"/>
</dbReference>
<keyword evidence="4" id="KW-0547">Nucleotide-binding</keyword>
<keyword evidence="5" id="KW-0418">Kinase</keyword>
<dbReference type="Pfam" id="PF00069">
    <property type="entry name" value="Pkinase"/>
    <property type="match status" value="1"/>
</dbReference>
<accession>A0A4S4MLX3</accession>
<keyword evidence="12" id="KW-1185">Reference proteome</keyword>
<protein>
    <recommendedName>
        <fullName evidence="10">Protein kinase domain-containing protein</fullName>
    </recommendedName>
</protein>
<feature type="region of interest" description="Disordered" evidence="9">
    <location>
        <begin position="100"/>
        <end position="162"/>
    </location>
</feature>
<feature type="compositionally biased region" description="Low complexity" evidence="9">
    <location>
        <begin position="129"/>
        <end position="160"/>
    </location>
</feature>
<evidence type="ECO:0000256" key="6">
    <source>
        <dbReference type="ARBA" id="ARBA00022840"/>
    </source>
</evidence>
<dbReference type="SMART" id="SM00219">
    <property type="entry name" value="TyrKc"/>
    <property type="match status" value="1"/>
</dbReference>
<dbReference type="Proteomes" id="UP000308730">
    <property type="component" value="Unassembled WGS sequence"/>
</dbReference>
<dbReference type="PROSITE" id="PS50011">
    <property type="entry name" value="PROTEIN_KINASE_DOM"/>
    <property type="match status" value="1"/>
</dbReference>
<feature type="compositionally biased region" description="Polar residues" evidence="9">
    <location>
        <begin position="15"/>
        <end position="27"/>
    </location>
</feature>
<sequence>MPLNQLPARRDFGNSFPSTAGSPGSLSGLPQTPLFNEVMNMVNPEKTIDYDELQVTIPNGEKENRDSNMSTMTVTPATIVRDAAVATRARANVIASPVLEDGVPRPTYPISTLPAGGLESDDSDDSNELRSTSPSSSESHSSGTSVVASLTPSTSASASAERSRTCIPYVESSPLPSPLAGTFGQSALSSAAVRQYKNTANARPSIVIQGIDKVIEVEESRIPSPYSSPAAASPLSPTPQYSGWVSEVVGPIREFIIERVDPHTLLADLQEIAEGESGSVYSARVLKASADDNVVAIKKVTLLPSPSDMPKLSDLKRELTTLKDVRHSHVLCLDAIYIDQEEDALWIRMELMDRSLADIIALADEGLILQEKQMALVAKDVLSGLDYLQQLGIAHRDLRSDNLLLSPEGLVKLADFSNSVKVPLLEPTRSDPAGVHFWQAPEMRSGPYNALKVDVWSLGATVWEMAQTEPPFSDATDLTQLGDRWPALSQPEIFSRSFHDFLHLCSEPSSSRPDPNDLLNTPFVRNAGERSILLQVLSQCKSVEMSPRRQSTSSHETIS</sequence>
<dbReference type="InterPro" id="IPR050629">
    <property type="entry name" value="STE20/SPS1-PAK"/>
</dbReference>
<evidence type="ECO:0000256" key="8">
    <source>
        <dbReference type="ARBA" id="ARBA00048679"/>
    </source>
</evidence>
<comment type="caution">
    <text evidence="11">The sequence shown here is derived from an EMBL/GenBank/DDBJ whole genome shotgun (WGS) entry which is preliminary data.</text>
</comment>
<dbReference type="PANTHER" id="PTHR48012">
    <property type="entry name" value="STERILE20-LIKE KINASE, ISOFORM B-RELATED"/>
    <property type="match status" value="1"/>
</dbReference>
<dbReference type="PANTHER" id="PTHR48012:SF10">
    <property type="entry name" value="FI20177P1"/>
    <property type="match status" value="1"/>
</dbReference>
<dbReference type="Gene3D" id="1.10.510.10">
    <property type="entry name" value="Transferase(Phosphotransferase) domain 1"/>
    <property type="match status" value="1"/>
</dbReference>